<feature type="domain" description="Ubiquitin Mut7-C" evidence="2">
    <location>
        <begin position="6"/>
        <end position="83"/>
    </location>
</feature>
<dbReference type="Proteomes" id="UP000007254">
    <property type="component" value="Chromosome"/>
</dbReference>
<sequence>MGPAHTLTIRCYAELNDFLPAHLRHEDIPYTASEGESVKHILEVLGIPHVEVDLVLLGGEPVDFSAVPRSGQRLAVFPVFETFDISDISPLSGRPLRIPRFVLDVHLGKLARLLRICGFDSIYERDAEDLDIVRRAQEERRIILTRDRALLMRKEVTHGYCVRSDIPRTQLEEVIRRFHLERSVRPFSRCPLCNTPLPPAHPAEAPVTCPSCGKTYWKGSHYRNLFILLQRLDLVSRPDGGPGADSGDEPSHS</sequence>
<feature type="domain" description="Mut7-C RNAse" evidence="1">
    <location>
        <begin position="99"/>
        <end position="225"/>
    </location>
</feature>
<gene>
    <name evidence="3" type="ordered locus">Spith_2175</name>
</gene>
<evidence type="ECO:0000259" key="1">
    <source>
        <dbReference type="Pfam" id="PF01927"/>
    </source>
</evidence>
<evidence type="ECO:0000313" key="3">
    <source>
        <dbReference type="EMBL" id="AEJ62430.1"/>
    </source>
</evidence>
<evidence type="ECO:0008006" key="5">
    <source>
        <dbReference type="Google" id="ProtNLM"/>
    </source>
</evidence>
<name>G0GFN1_WINT7</name>
<dbReference type="Pfam" id="PF01927">
    <property type="entry name" value="Mut7-C"/>
    <property type="match status" value="1"/>
</dbReference>
<dbReference type="InterPro" id="IPR002782">
    <property type="entry name" value="Mut7-C_RNAse_dom"/>
</dbReference>
<dbReference type="PANTHER" id="PTHR39081">
    <property type="entry name" value="MUT7-C DOMAIN-CONTAINING PROTEIN"/>
    <property type="match status" value="1"/>
</dbReference>
<dbReference type="HOGENOM" id="CLU_074576_0_0_12"/>
<proteinExistence type="predicted"/>
<keyword evidence="4" id="KW-1185">Reference proteome</keyword>
<dbReference type="Pfam" id="PF14451">
    <property type="entry name" value="Ub-Mut7C"/>
    <property type="match status" value="1"/>
</dbReference>
<dbReference type="AlphaFoldDB" id="G0GFN1"/>
<dbReference type="EMBL" id="CP002903">
    <property type="protein sequence ID" value="AEJ62430.1"/>
    <property type="molecule type" value="Genomic_DNA"/>
</dbReference>
<dbReference type="PANTHER" id="PTHR39081:SF1">
    <property type="entry name" value="MUT7-C RNASE DOMAIN-CONTAINING PROTEIN"/>
    <property type="match status" value="1"/>
</dbReference>
<evidence type="ECO:0000259" key="2">
    <source>
        <dbReference type="Pfam" id="PF14451"/>
    </source>
</evidence>
<dbReference type="RefSeq" id="WP_014625741.1">
    <property type="nucleotide sequence ID" value="NC_017583.1"/>
</dbReference>
<accession>G0GFN1</accession>
<organism evidence="3 4">
    <name type="scientific">Winmispira thermophila (strain ATCC 700085 / DSM 6578 / Z-1203)</name>
    <name type="common">Spirochaeta thermophila</name>
    <dbReference type="NCBI Taxonomy" id="869211"/>
    <lineage>
        <taxon>Bacteria</taxon>
        <taxon>Pseudomonadati</taxon>
        <taxon>Spirochaetota</taxon>
        <taxon>Spirochaetia</taxon>
        <taxon>Winmispirales</taxon>
        <taxon>Winmispiraceae</taxon>
        <taxon>Winmispira</taxon>
    </lineage>
</organism>
<evidence type="ECO:0000313" key="4">
    <source>
        <dbReference type="Proteomes" id="UP000007254"/>
    </source>
</evidence>
<dbReference type="InterPro" id="IPR027798">
    <property type="entry name" value="Ub_Mut7C"/>
</dbReference>
<dbReference type="KEGG" id="stq:Spith_2175"/>
<protein>
    <recommendedName>
        <fullName evidence="5">Twitching motility protein PilT</fullName>
    </recommendedName>
</protein>
<reference evidence="3 4" key="1">
    <citation type="submission" date="2011-06" db="EMBL/GenBank/DDBJ databases">
        <title>The complete genome of Spirochaeta thermophila DSM 6578.</title>
        <authorList>
            <consortium name="US DOE Joint Genome Institute (JGI-PGF)"/>
            <person name="Lucas S."/>
            <person name="Lapidus A."/>
            <person name="Bruce D."/>
            <person name="Goodwin L."/>
            <person name="Pitluck S."/>
            <person name="Peters L."/>
            <person name="Kyrpides N."/>
            <person name="Mavromatis K."/>
            <person name="Ivanova N."/>
            <person name="Mikailova N."/>
            <person name="Pagani I."/>
            <person name="Chertkov O."/>
            <person name="Detter J.C."/>
            <person name="Tapia R."/>
            <person name="Han C."/>
            <person name="Land M."/>
            <person name="Hauser L."/>
            <person name="Markowitz V."/>
            <person name="Cheng J.-F."/>
            <person name="Hugenholtz P."/>
            <person name="Woyke T."/>
            <person name="Wu D."/>
            <person name="Spring S."/>
            <person name="Merkhoffer B."/>
            <person name="Schneider S."/>
            <person name="Klenk H.-P."/>
            <person name="Eisen J.A."/>
        </authorList>
    </citation>
    <scope>NUCLEOTIDE SEQUENCE [LARGE SCALE GENOMIC DNA]</scope>
    <source>
        <strain evidence="4">ATCC 700085 / DSM 6578 / Z-1203</strain>
    </source>
</reference>